<accession>A0AA37QBI2</accession>
<dbReference type="EMBL" id="BRXS01000005">
    <property type="protein sequence ID" value="GLC26671.1"/>
    <property type="molecule type" value="Genomic_DNA"/>
</dbReference>
<comment type="caution">
    <text evidence="2">The sequence shown here is derived from an EMBL/GenBank/DDBJ whole genome shotgun (WGS) entry which is preliminary data.</text>
</comment>
<evidence type="ECO:0000256" key="1">
    <source>
        <dbReference type="SAM" id="MobiDB-lite"/>
    </source>
</evidence>
<evidence type="ECO:0000313" key="3">
    <source>
        <dbReference type="Proteomes" id="UP001161325"/>
    </source>
</evidence>
<gene>
    <name evidence="2" type="ORF">rosag_31840</name>
</gene>
<protein>
    <submittedName>
        <fullName evidence="2">Uncharacterized protein</fullName>
    </submittedName>
</protein>
<organism evidence="2 3">
    <name type="scientific">Roseisolibacter agri</name>
    <dbReference type="NCBI Taxonomy" id="2014610"/>
    <lineage>
        <taxon>Bacteria</taxon>
        <taxon>Pseudomonadati</taxon>
        <taxon>Gemmatimonadota</taxon>
        <taxon>Gemmatimonadia</taxon>
        <taxon>Gemmatimonadales</taxon>
        <taxon>Gemmatimonadaceae</taxon>
        <taxon>Roseisolibacter</taxon>
    </lineage>
</organism>
<reference evidence="2" key="1">
    <citation type="submission" date="2022-08" db="EMBL/GenBank/DDBJ databases">
        <title>Draft genome sequencing of Roseisolibacter agri AW1220.</title>
        <authorList>
            <person name="Tobiishi Y."/>
            <person name="Tonouchi A."/>
        </authorList>
    </citation>
    <scope>NUCLEOTIDE SEQUENCE</scope>
    <source>
        <strain evidence="2">AW1220</strain>
    </source>
</reference>
<keyword evidence="3" id="KW-1185">Reference proteome</keyword>
<feature type="region of interest" description="Disordered" evidence="1">
    <location>
        <begin position="56"/>
        <end position="80"/>
    </location>
</feature>
<dbReference type="Proteomes" id="UP001161325">
    <property type="component" value="Unassembled WGS sequence"/>
</dbReference>
<sequence length="109" mass="11194">MTLIESVPEPSALAPLPALVEPDVPGAPLDSESLGLRSMIVVLVVNALRLRGLRGSDGGSAERVPMTMGTTANAHAPDRRDRSGACVVRVMRGPQPAGCAQAVWAAGAQ</sequence>
<proteinExistence type="predicted"/>
<name>A0AA37QBI2_9BACT</name>
<dbReference type="AlphaFoldDB" id="A0AA37QBI2"/>
<evidence type="ECO:0000313" key="2">
    <source>
        <dbReference type="EMBL" id="GLC26671.1"/>
    </source>
</evidence>